<dbReference type="Proteomes" id="UP000045285">
    <property type="component" value="Unassembled WGS sequence"/>
</dbReference>
<keyword evidence="1 3" id="KW-0884">PQQ biosynthesis</keyword>
<dbReference type="GO" id="GO:0018189">
    <property type="term" value="P:pyrroloquinoline quinone biosynthetic process"/>
    <property type="evidence" value="ECO:0007669"/>
    <property type="project" value="UniProtKB-UniRule"/>
</dbReference>
<dbReference type="Gene3D" id="1.20.910.10">
    <property type="entry name" value="Heme oxygenase-like"/>
    <property type="match status" value="1"/>
</dbReference>
<dbReference type="UniPathway" id="UPA00539"/>
<comment type="catalytic activity">
    <reaction evidence="3">
        <text>6-(2-amino-2-carboxyethyl)-7,8-dioxo-1,2,3,4,7,8-hexahydroquinoline-2,4-dicarboxylate + 3 O2 = pyrroloquinoline quinone + 2 H2O2 + 2 H2O + H(+)</text>
        <dbReference type="Rhea" id="RHEA:10692"/>
        <dbReference type="ChEBI" id="CHEBI:15377"/>
        <dbReference type="ChEBI" id="CHEBI:15378"/>
        <dbReference type="ChEBI" id="CHEBI:15379"/>
        <dbReference type="ChEBI" id="CHEBI:16240"/>
        <dbReference type="ChEBI" id="CHEBI:58442"/>
        <dbReference type="ChEBI" id="CHEBI:58778"/>
        <dbReference type="EC" id="1.3.3.11"/>
    </reaction>
</comment>
<dbReference type="InterPro" id="IPR016084">
    <property type="entry name" value="Haem_Oase-like_multi-hlx"/>
</dbReference>
<comment type="function">
    <text evidence="3">Ring cyclization and eight-electron oxidation of 3a-(2-amino-2-carboxyethyl)-4,5-dioxo-4,5,6,7,8,9-hexahydroquinoline-7,9-dicarboxylic-acid to PQQ.</text>
</comment>
<dbReference type="SUPFAM" id="SSF48613">
    <property type="entry name" value="Heme oxygenase-like"/>
    <property type="match status" value="1"/>
</dbReference>
<keyword evidence="2 3" id="KW-0560">Oxidoreductase</keyword>
<accession>A0A090DHB5</accession>
<sequence>MSDFHDAARGGLSKSGLEAVLRQVGDERYHNRHPFHHRMTSGALSKIEMQAWALNRYCYQAVIPRKDAMILAHAEDPAFRAAWRKRIEDHDGEDGWSGGIARWLHLATSLGLDAEAVKSERLALPATRFAVGAYLSFCTDRTLLEAVASSLTEMFSPTIIGERVPAMLAKYDYITEDTLAYFSRRPEQASRDADFALAYVLAHADTAERQQQAIDALVFKCDILWAMLDALQHAYGAPGNIPPGAFRPEAAL</sequence>
<comment type="similarity">
    <text evidence="3">Belongs to the PqqC family.</text>
</comment>
<dbReference type="InterPro" id="IPR039068">
    <property type="entry name" value="PqqC-like"/>
</dbReference>
<evidence type="ECO:0000256" key="3">
    <source>
        <dbReference type="HAMAP-Rule" id="MF_00654"/>
    </source>
</evidence>
<proteinExistence type="inferred from homology"/>
<evidence type="ECO:0000256" key="2">
    <source>
        <dbReference type="ARBA" id="ARBA00023002"/>
    </source>
</evidence>
<dbReference type="PANTHER" id="PTHR40279">
    <property type="entry name" value="PQQC-LIKE PROTEIN"/>
    <property type="match status" value="1"/>
</dbReference>
<dbReference type="EMBL" id="CCMZ01000006">
    <property type="protein sequence ID" value="CDX13067.1"/>
    <property type="molecule type" value="Genomic_DNA"/>
</dbReference>
<evidence type="ECO:0000256" key="1">
    <source>
        <dbReference type="ARBA" id="ARBA00022905"/>
    </source>
</evidence>
<dbReference type="GO" id="GO:0033732">
    <property type="term" value="F:pyrroloquinoline-quinone synthase activity"/>
    <property type="evidence" value="ECO:0007669"/>
    <property type="project" value="UniProtKB-EC"/>
</dbReference>
<dbReference type="EC" id="1.3.3.11" evidence="3"/>
<comment type="pathway">
    <text evidence="3">Cofactor biosynthesis; pyrroloquinoline quinone biosynthesis.</text>
</comment>
<feature type="domain" description="Thiaminase-2/PQQC" evidence="4">
    <location>
        <begin position="21"/>
        <end position="229"/>
    </location>
</feature>
<evidence type="ECO:0000259" key="4">
    <source>
        <dbReference type="Pfam" id="PF03070"/>
    </source>
</evidence>
<evidence type="ECO:0000313" key="5">
    <source>
        <dbReference type="EMBL" id="CDX13067.1"/>
    </source>
</evidence>
<dbReference type="InterPro" id="IPR011845">
    <property type="entry name" value="PqqC"/>
</dbReference>
<dbReference type="InterPro" id="IPR004305">
    <property type="entry name" value="Thiaminase-2/PQQC"/>
</dbReference>
<evidence type="ECO:0000313" key="6">
    <source>
        <dbReference type="Proteomes" id="UP000045285"/>
    </source>
</evidence>
<dbReference type="STRING" id="69974.MPLDJ20_150264"/>
<name>A0A090DHB5_MESPL</name>
<organism evidence="5 6">
    <name type="scientific">Mesorhizobium plurifarium</name>
    <dbReference type="NCBI Taxonomy" id="69974"/>
    <lineage>
        <taxon>Bacteria</taxon>
        <taxon>Pseudomonadati</taxon>
        <taxon>Pseudomonadota</taxon>
        <taxon>Alphaproteobacteria</taxon>
        <taxon>Hyphomicrobiales</taxon>
        <taxon>Phyllobacteriaceae</taxon>
        <taxon>Mesorhizobium</taxon>
    </lineage>
</organism>
<dbReference type="PANTHER" id="PTHR40279:SF3">
    <property type="entry name" value="4-AMINOBENZOATE SYNTHASE"/>
    <property type="match status" value="1"/>
</dbReference>
<dbReference type="Pfam" id="PF03070">
    <property type="entry name" value="TENA_THI-4"/>
    <property type="match status" value="1"/>
</dbReference>
<reference evidence="6" key="1">
    <citation type="submission" date="2014-08" db="EMBL/GenBank/DDBJ databases">
        <authorList>
            <person name="Moulin L."/>
        </authorList>
    </citation>
    <scope>NUCLEOTIDE SEQUENCE [LARGE SCALE GENOMIC DNA]</scope>
</reference>
<dbReference type="NCBIfam" id="TIGR02111">
    <property type="entry name" value="PQQ_syn_pqqC"/>
    <property type="match status" value="1"/>
</dbReference>
<keyword evidence="6" id="KW-1185">Reference proteome</keyword>
<dbReference type="HAMAP" id="MF_00654">
    <property type="entry name" value="PQQ_syn_PqqC"/>
    <property type="match status" value="1"/>
</dbReference>
<gene>
    <name evidence="3 5" type="primary">pqqC</name>
    <name evidence="5" type="ORF">MPL3356_140035</name>
</gene>
<dbReference type="AlphaFoldDB" id="A0A090DHB5"/>
<protein>
    <recommendedName>
        <fullName evidence="3">Pyrroloquinoline-quinone synthase</fullName>
        <ecNumber evidence="3">1.3.3.11</ecNumber>
    </recommendedName>
    <alternativeName>
        <fullName evidence="3">Coenzyme PQQ synthesis protein C</fullName>
    </alternativeName>
    <alternativeName>
        <fullName evidence="3">Pyrroloquinoline quinone biosynthesis protein C</fullName>
    </alternativeName>
</protein>